<sequence length="524" mass="59034">MKKRTLLLLRFVLILATILVMTYSQRGLNIASPGYVVALLYLLSNMMVYFIPETRLSYLYVTFGIFLIDVVAISLAIYFTQGMQTDFYLIYFLIIFIASVGQDIRGSIPIAIVASVLYGWLLYRANPDTSIMDPAILIRVPFLFIVALISSYWSASMRRELKSKKELEEFAHKLEQEVERITTKETELRRYSETVINSVASGVIAVNGDGTITTINPEAARVLGGKQEDFTDTKIKMIKGLDNLWQKMKEAIESDKPLERLQISITNAHSKTIPIGLSVSPLTSSDTKFTGCVAILRDLSEVKGLEEKLKHAERLSYLGKMASWIAHEIRNPLTVIDGFAQLLTNTKDKDKVSTFNAEIHKGIKRINHIIEDILTFARTKTQVKHDELNLHDLLQQITENINNVKISIKGDENPIINGEEESLKSLFLNIINNSIDAMENDPKLVINIRKTKEWIITDIVDNGKGISKDNLKNLFTPFFTTKSRGTGLGLAIVKKIVDDHNGKLEVESEEGEGTTCRVHLPKKK</sequence>
<evidence type="ECO:0000313" key="14">
    <source>
        <dbReference type="EMBL" id="KPK62465.1"/>
    </source>
</evidence>
<dbReference type="STRING" id="1703779.AMJ83_10840"/>
<dbReference type="InterPro" id="IPR036890">
    <property type="entry name" value="HATPase_C_sf"/>
</dbReference>
<dbReference type="CDD" id="cd00130">
    <property type="entry name" value="PAS"/>
    <property type="match status" value="1"/>
</dbReference>
<dbReference type="InterPro" id="IPR003661">
    <property type="entry name" value="HisK_dim/P_dom"/>
</dbReference>
<evidence type="ECO:0000256" key="3">
    <source>
        <dbReference type="ARBA" id="ARBA00022553"/>
    </source>
</evidence>
<evidence type="ECO:0000259" key="11">
    <source>
        <dbReference type="PROSITE" id="PS50109"/>
    </source>
</evidence>
<proteinExistence type="predicted"/>
<dbReference type="SUPFAM" id="SSF47384">
    <property type="entry name" value="Homodimeric domain of signal transducing histidine kinase"/>
    <property type="match status" value="1"/>
</dbReference>
<feature type="transmembrane region" description="Helical" evidence="10">
    <location>
        <begin position="136"/>
        <end position="155"/>
    </location>
</feature>
<dbReference type="Pfam" id="PF02518">
    <property type="entry name" value="HATPase_c"/>
    <property type="match status" value="1"/>
</dbReference>
<evidence type="ECO:0000259" key="13">
    <source>
        <dbReference type="PROSITE" id="PS50113"/>
    </source>
</evidence>
<keyword evidence="6" id="KW-0418">Kinase</keyword>
<keyword evidence="4" id="KW-0808">Transferase</keyword>
<dbReference type="GO" id="GO:0005524">
    <property type="term" value="F:ATP binding"/>
    <property type="evidence" value="ECO:0007669"/>
    <property type="project" value="UniProtKB-KW"/>
</dbReference>
<dbReference type="InterPro" id="IPR005467">
    <property type="entry name" value="His_kinase_dom"/>
</dbReference>
<keyword evidence="10" id="KW-0812">Transmembrane</keyword>
<dbReference type="PRINTS" id="PR00344">
    <property type="entry name" value="BCTRLSENSOR"/>
</dbReference>
<dbReference type="PROSITE" id="PS50109">
    <property type="entry name" value="HIS_KIN"/>
    <property type="match status" value="1"/>
</dbReference>
<dbReference type="EMBL" id="LJUJ01000036">
    <property type="protein sequence ID" value="KPK62465.1"/>
    <property type="molecule type" value="Genomic_DNA"/>
</dbReference>
<evidence type="ECO:0000256" key="8">
    <source>
        <dbReference type="ARBA" id="ARBA00023012"/>
    </source>
</evidence>
<keyword evidence="5" id="KW-0547">Nucleotide-binding</keyword>
<dbReference type="SUPFAM" id="SSF55785">
    <property type="entry name" value="PYP-like sensor domain (PAS domain)"/>
    <property type="match status" value="1"/>
</dbReference>
<dbReference type="InterPro" id="IPR035965">
    <property type="entry name" value="PAS-like_dom_sf"/>
</dbReference>
<dbReference type="GO" id="GO:0000155">
    <property type="term" value="F:phosphorelay sensor kinase activity"/>
    <property type="evidence" value="ECO:0007669"/>
    <property type="project" value="InterPro"/>
</dbReference>
<keyword evidence="9" id="KW-0175">Coiled coil</keyword>
<gene>
    <name evidence="14" type="ORF">AMJ83_10840</name>
</gene>
<keyword evidence="10" id="KW-0472">Membrane</keyword>
<dbReference type="AlphaFoldDB" id="A0A0S8FQ83"/>
<dbReference type="Gene3D" id="3.30.450.20">
    <property type="entry name" value="PAS domain"/>
    <property type="match status" value="1"/>
</dbReference>
<dbReference type="Gene3D" id="3.30.565.10">
    <property type="entry name" value="Histidine kinase-like ATPase, C-terminal domain"/>
    <property type="match status" value="1"/>
</dbReference>
<dbReference type="InterPro" id="IPR000700">
    <property type="entry name" value="PAS-assoc_C"/>
</dbReference>
<evidence type="ECO:0000256" key="7">
    <source>
        <dbReference type="ARBA" id="ARBA00022840"/>
    </source>
</evidence>
<evidence type="ECO:0000256" key="5">
    <source>
        <dbReference type="ARBA" id="ARBA00022741"/>
    </source>
</evidence>
<feature type="domain" description="PAS" evidence="12">
    <location>
        <begin position="188"/>
        <end position="230"/>
    </location>
</feature>
<dbReference type="SMART" id="SM00388">
    <property type="entry name" value="HisKA"/>
    <property type="match status" value="1"/>
</dbReference>
<evidence type="ECO:0000256" key="4">
    <source>
        <dbReference type="ARBA" id="ARBA00022679"/>
    </source>
</evidence>
<dbReference type="Pfam" id="PF00512">
    <property type="entry name" value="HisKA"/>
    <property type="match status" value="1"/>
</dbReference>
<evidence type="ECO:0000256" key="1">
    <source>
        <dbReference type="ARBA" id="ARBA00000085"/>
    </source>
</evidence>
<dbReference type="InterPro" id="IPR003594">
    <property type="entry name" value="HATPase_dom"/>
</dbReference>
<dbReference type="PANTHER" id="PTHR43065">
    <property type="entry name" value="SENSOR HISTIDINE KINASE"/>
    <property type="match status" value="1"/>
</dbReference>
<dbReference type="Pfam" id="PF13426">
    <property type="entry name" value="PAS_9"/>
    <property type="match status" value="1"/>
</dbReference>
<dbReference type="PANTHER" id="PTHR43065:SF10">
    <property type="entry name" value="PEROXIDE STRESS-ACTIVATED HISTIDINE KINASE MAK3"/>
    <property type="match status" value="1"/>
</dbReference>
<feature type="transmembrane region" description="Helical" evidence="10">
    <location>
        <begin position="7"/>
        <end position="24"/>
    </location>
</feature>
<dbReference type="Proteomes" id="UP000051373">
    <property type="component" value="Unassembled WGS sequence"/>
</dbReference>
<feature type="transmembrane region" description="Helical" evidence="10">
    <location>
        <begin position="85"/>
        <end position="101"/>
    </location>
</feature>
<feature type="transmembrane region" description="Helical" evidence="10">
    <location>
        <begin position="30"/>
        <end position="51"/>
    </location>
</feature>
<evidence type="ECO:0000256" key="2">
    <source>
        <dbReference type="ARBA" id="ARBA00012438"/>
    </source>
</evidence>
<keyword evidence="3" id="KW-0597">Phosphoprotein</keyword>
<dbReference type="PROSITE" id="PS50112">
    <property type="entry name" value="PAS"/>
    <property type="match status" value="1"/>
</dbReference>
<dbReference type="PROSITE" id="PS50113">
    <property type="entry name" value="PAC"/>
    <property type="match status" value="1"/>
</dbReference>
<evidence type="ECO:0000256" key="10">
    <source>
        <dbReference type="SAM" id="Phobius"/>
    </source>
</evidence>
<feature type="domain" description="PAC" evidence="13">
    <location>
        <begin position="259"/>
        <end position="311"/>
    </location>
</feature>
<feature type="domain" description="Histidine kinase" evidence="11">
    <location>
        <begin position="324"/>
        <end position="524"/>
    </location>
</feature>
<accession>A0A0S8FQ83</accession>
<name>A0A0S8FQ83_UNCW3</name>
<keyword evidence="8" id="KW-0902">Two-component regulatory system</keyword>
<dbReference type="EC" id="2.7.13.3" evidence="2"/>
<feature type="coiled-coil region" evidence="9">
    <location>
        <begin position="157"/>
        <end position="194"/>
    </location>
</feature>
<evidence type="ECO:0000256" key="9">
    <source>
        <dbReference type="SAM" id="Coils"/>
    </source>
</evidence>
<reference evidence="14 15" key="1">
    <citation type="journal article" date="2015" name="Microbiome">
        <title>Genomic resolution of linkages in carbon, nitrogen, and sulfur cycling among widespread estuary sediment bacteria.</title>
        <authorList>
            <person name="Baker B.J."/>
            <person name="Lazar C.S."/>
            <person name="Teske A.P."/>
            <person name="Dick G.J."/>
        </authorList>
    </citation>
    <scope>NUCLEOTIDE SEQUENCE [LARGE SCALE GENOMIC DNA]</scope>
    <source>
        <strain evidence="14">SM23_42</strain>
    </source>
</reference>
<evidence type="ECO:0000256" key="6">
    <source>
        <dbReference type="ARBA" id="ARBA00022777"/>
    </source>
</evidence>
<dbReference type="CDD" id="cd00082">
    <property type="entry name" value="HisKA"/>
    <property type="match status" value="1"/>
</dbReference>
<dbReference type="SUPFAM" id="SSF55874">
    <property type="entry name" value="ATPase domain of HSP90 chaperone/DNA topoisomerase II/histidine kinase"/>
    <property type="match status" value="1"/>
</dbReference>
<keyword evidence="10" id="KW-1133">Transmembrane helix</keyword>
<dbReference type="InterPro" id="IPR000014">
    <property type="entry name" value="PAS"/>
</dbReference>
<dbReference type="Gene3D" id="1.10.287.130">
    <property type="match status" value="1"/>
</dbReference>
<protein>
    <recommendedName>
        <fullName evidence="2">histidine kinase</fullName>
        <ecNumber evidence="2">2.7.13.3</ecNumber>
    </recommendedName>
</protein>
<feature type="transmembrane region" description="Helical" evidence="10">
    <location>
        <begin position="58"/>
        <end position="79"/>
    </location>
</feature>
<dbReference type="InterPro" id="IPR004358">
    <property type="entry name" value="Sig_transdc_His_kin-like_C"/>
</dbReference>
<dbReference type="InterPro" id="IPR036097">
    <property type="entry name" value="HisK_dim/P_sf"/>
</dbReference>
<evidence type="ECO:0000313" key="15">
    <source>
        <dbReference type="Proteomes" id="UP000051373"/>
    </source>
</evidence>
<evidence type="ECO:0000259" key="12">
    <source>
        <dbReference type="PROSITE" id="PS50112"/>
    </source>
</evidence>
<dbReference type="NCBIfam" id="TIGR00229">
    <property type="entry name" value="sensory_box"/>
    <property type="match status" value="1"/>
</dbReference>
<dbReference type="SMART" id="SM00387">
    <property type="entry name" value="HATPase_c"/>
    <property type="match status" value="1"/>
</dbReference>
<comment type="caution">
    <text evidence="14">The sequence shown here is derived from an EMBL/GenBank/DDBJ whole genome shotgun (WGS) entry which is preliminary data.</text>
</comment>
<organism evidence="14 15">
    <name type="scientific">candidate division WOR_3 bacterium SM23_42</name>
    <dbReference type="NCBI Taxonomy" id="1703779"/>
    <lineage>
        <taxon>Bacteria</taxon>
        <taxon>Bacteria division WOR-3</taxon>
    </lineage>
</organism>
<comment type="catalytic activity">
    <reaction evidence="1">
        <text>ATP + protein L-histidine = ADP + protein N-phospho-L-histidine.</text>
        <dbReference type="EC" id="2.7.13.3"/>
    </reaction>
</comment>
<keyword evidence="7" id="KW-0067">ATP-binding</keyword>